<dbReference type="GO" id="GO:0035485">
    <property type="term" value="F:adenine/guanine mispair binding"/>
    <property type="evidence" value="ECO:0007669"/>
    <property type="project" value="TreeGrafter"/>
</dbReference>
<dbReference type="Pfam" id="PF00730">
    <property type="entry name" value="HhH-GPD"/>
    <property type="match status" value="1"/>
</dbReference>
<sequence length="355" mass="42105">MTTYIFSQLVLNWYHNNGRKNLPWQKNKSLYIVWISEIMLQQTQVKSVIPYFKKFILTFPNIKSINDSTLDELLHLWSGLGYYRRAVNIYKTAKIIEREFQGVFPTKFLDVIKLPGIGRSTAGAILSLSLNFFYPILDGNVKRILIRYYGIVGTLQNKIIEKKLWNIIELITPIHNTGKFNQAIMDIGAIICTHKKPKCKICPLQEKCITKLEKKWEKYPLKNIKKICLKKISWFVVIKFKNSFWMQKNIKKKIWKNLFTFPTFETEILALNWLKEKKINITKYERMTSFIHKFSHFNLQVYPVLIKISYNSKFYKENNTGLWYNLKMPQNIGLPKPVQVILESFKKNTLKKKEN</sequence>
<keyword evidence="13" id="KW-0234">DNA repair</keyword>
<evidence type="ECO:0000256" key="2">
    <source>
        <dbReference type="ARBA" id="ARBA00001966"/>
    </source>
</evidence>
<dbReference type="RefSeq" id="WP_158364878.1">
    <property type="nucleotide sequence ID" value="NZ_CP034900.1"/>
</dbReference>
<evidence type="ECO:0000256" key="7">
    <source>
        <dbReference type="ARBA" id="ARBA00022485"/>
    </source>
</evidence>
<dbReference type="GO" id="GO:0051539">
    <property type="term" value="F:4 iron, 4 sulfur cluster binding"/>
    <property type="evidence" value="ECO:0007669"/>
    <property type="project" value="UniProtKB-KW"/>
</dbReference>
<comment type="catalytic activity">
    <reaction evidence="1">
        <text>Hydrolyzes free adenine bases from 7,8-dihydro-8-oxoguanine:adenine mismatched double-stranded DNA, leaving an apurinic site.</text>
        <dbReference type="EC" id="3.2.2.31"/>
    </reaction>
</comment>
<evidence type="ECO:0000256" key="1">
    <source>
        <dbReference type="ARBA" id="ARBA00000843"/>
    </source>
</evidence>
<dbReference type="Gene3D" id="1.10.340.30">
    <property type="entry name" value="Hypothetical protein, domain 2"/>
    <property type="match status" value="1"/>
</dbReference>
<keyword evidence="14" id="KW-0326">Glycosidase</keyword>
<dbReference type="GO" id="GO:0000701">
    <property type="term" value="F:purine-specific mismatch base pair DNA N-glycosylase activity"/>
    <property type="evidence" value="ECO:0007669"/>
    <property type="project" value="UniProtKB-EC"/>
</dbReference>
<dbReference type="InterPro" id="IPR023170">
    <property type="entry name" value="HhH_base_excis_C"/>
</dbReference>
<dbReference type="EMBL" id="CP034900">
    <property type="protein sequence ID" value="QCI16199.1"/>
    <property type="molecule type" value="Genomic_DNA"/>
</dbReference>
<evidence type="ECO:0000256" key="9">
    <source>
        <dbReference type="ARBA" id="ARBA00022763"/>
    </source>
</evidence>
<dbReference type="PROSITE" id="PS01155">
    <property type="entry name" value="ENDONUCLEASE_III_2"/>
    <property type="match status" value="1"/>
</dbReference>
<dbReference type="InterPro" id="IPR029119">
    <property type="entry name" value="MutY_C"/>
</dbReference>
<keyword evidence="12" id="KW-0411">Iron-sulfur</keyword>
<evidence type="ECO:0000256" key="12">
    <source>
        <dbReference type="ARBA" id="ARBA00023014"/>
    </source>
</evidence>
<proteinExistence type="inferred from homology"/>
<keyword evidence="8" id="KW-0479">Metal-binding</keyword>
<evidence type="ECO:0000256" key="3">
    <source>
        <dbReference type="ARBA" id="ARBA00002933"/>
    </source>
</evidence>
<evidence type="ECO:0000259" key="15">
    <source>
        <dbReference type="SMART" id="SM00478"/>
    </source>
</evidence>
<reference evidence="16 17" key="1">
    <citation type="submission" date="2018-12" db="EMBL/GenBank/DDBJ databases">
        <authorList>
            <person name="Chong R.A."/>
        </authorList>
    </citation>
    <scope>NUCLEOTIDE SEQUENCE [LARGE SCALE GENOMIC DNA]</scope>
    <source>
        <strain evidence="16 17">Aar</strain>
    </source>
</reference>
<organism evidence="16 17">
    <name type="scientific">Buchnera aphidicola</name>
    <name type="common">Artemisaphis artemisicola</name>
    <dbReference type="NCBI Taxonomy" id="1241836"/>
    <lineage>
        <taxon>Bacteria</taxon>
        <taxon>Pseudomonadati</taxon>
        <taxon>Pseudomonadota</taxon>
        <taxon>Gammaproteobacteria</taxon>
        <taxon>Enterobacterales</taxon>
        <taxon>Erwiniaceae</taxon>
        <taxon>Buchnera</taxon>
    </lineage>
</organism>
<dbReference type="InterPro" id="IPR003265">
    <property type="entry name" value="HhH-GPD_domain"/>
</dbReference>
<keyword evidence="9" id="KW-0227">DNA damage</keyword>
<comment type="function">
    <text evidence="3">Adenine glycosylase active on G-A mispairs. MutY also corrects error-prone DNA synthesis past GO lesions which are due to the oxidatively damaged form of guanine: 7,8-dihydro-8-oxoguanine (8-oxo-dGTP).</text>
</comment>
<evidence type="ECO:0000256" key="11">
    <source>
        <dbReference type="ARBA" id="ARBA00023004"/>
    </source>
</evidence>
<protein>
    <recommendedName>
        <fullName evidence="6">Adenine DNA glycosylase</fullName>
        <ecNumber evidence="5">3.2.2.31</ecNumber>
    </recommendedName>
</protein>
<keyword evidence="7" id="KW-0004">4Fe-4S</keyword>
<name>A0A4D6XKG0_9GAMM</name>
<dbReference type="GO" id="GO:0006284">
    <property type="term" value="P:base-excision repair"/>
    <property type="evidence" value="ECO:0007669"/>
    <property type="project" value="InterPro"/>
</dbReference>
<dbReference type="Gene3D" id="1.10.1670.10">
    <property type="entry name" value="Helix-hairpin-Helix base-excision DNA repair enzymes (C-terminal)"/>
    <property type="match status" value="1"/>
</dbReference>
<gene>
    <name evidence="16" type="primary">mutY</name>
    <name evidence="16" type="ORF">D9V59_02770</name>
</gene>
<dbReference type="PROSITE" id="PS00764">
    <property type="entry name" value="ENDONUCLEASE_III_1"/>
    <property type="match status" value="1"/>
</dbReference>
<evidence type="ECO:0000313" key="17">
    <source>
        <dbReference type="Proteomes" id="UP000298654"/>
    </source>
</evidence>
<dbReference type="InterPro" id="IPR005760">
    <property type="entry name" value="A/G_AdeGlyc_MutY"/>
</dbReference>
<evidence type="ECO:0000256" key="6">
    <source>
        <dbReference type="ARBA" id="ARBA00022023"/>
    </source>
</evidence>
<dbReference type="GO" id="GO:0046872">
    <property type="term" value="F:metal ion binding"/>
    <property type="evidence" value="ECO:0007669"/>
    <property type="project" value="UniProtKB-KW"/>
</dbReference>
<keyword evidence="10" id="KW-0378">Hydrolase</keyword>
<dbReference type="AlphaFoldDB" id="A0A4D6XKG0"/>
<evidence type="ECO:0000256" key="14">
    <source>
        <dbReference type="ARBA" id="ARBA00023295"/>
    </source>
</evidence>
<evidence type="ECO:0000256" key="4">
    <source>
        <dbReference type="ARBA" id="ARBA00008343"/>
    </source>
</evidence>
<comment type="similarity">
    <text evidence="4">Belongs to the Nth/MutY family.</text>
</comment>
<dbReference type="GO" id="GO:0006298">
    <property type="term" value="P:mismatch repair"/>
    <property type="evidence" value="ECO:0007669"/>
    <property type="project" value="TreeGrafter"/>
</dbReference>
<dbReference type="InterPro" id="IPR004035">
    <property type="entry name" value="Endouclease-III_FeS-bd_BS"/>
</dbReference>
<evidence type="ECO:0000313" key="16">
    <source>
        <dbReference type="EMBL" id="QCI16199.1"/>
    </source>
</evidence>
<dbReference type="InterPro" id="IPR004036">
    <property type="entry name" value="Endonuclease-III-like_CS2"/>
</dbReference>
<dbReference type="CDD" id="cd00056">
    <property type="entry name" value="ENDO3c"/>
    <property type="match status" value="1"/>
</dbReference>
<dbReference type="OrthoDB" id="9802365at2"/>
<dbReference type="EC" id="3.2.2.31" evidence="5"/>
<keyword evidence="11" id="KW-0408">Iron</keyword>
<evidence type="ECO:0000256" key="13">
    <source>
        <dbReference type="ARBA" id="ARBA00023204"/>
    </source>
</evidence>
<evidence type="ECO:0000256" key="10">
    <source>
        <dbReference type="ARBA" id="ARBA00022801"/>
    </source>
</evidence>
<dbReference type="GO" id="GO:0032357">
    <property type="term" value="F:oxidized purine DNA binding"/>
    <property type="evidence" value="ECO:0007669"/>
    <property type="project" value="TreeGrafter"/>
</dbReference>
<evidence type="ECO:0000256" key="8">
    <source>
        <dbReference type="ARBA" id="ARBA00022723"/>
    </source>
</evidence>
<dbReference type="Gene3D" id="3.90.79.10">
    <property type="entry name" value="Nucleoside Triphosphate Pyrophosphohydrolase"/>
    <property type="match status" value="1"/>
</dbReference>
<dbReference type="Proteomes" id="UP000298654">
    <property type="component" value="Chromosome"/>
</dbReference>
<dbReference type="InterPro" id="IPR011257">
    <property type="entry name" value="DNA_glycosylase"/>
</dbReference>
<dbReference type="PANTHER" id="PTHR42944">
    <property type="entry name" value="ADENINE DNA GLYCOSYLASE"/>
    <property type="match status" value="1"/>
</dbReference>
<dbReference type="SMART" id="SM00478">
    <property type="entry name" value="ENDO3c"/>
    <property type="match status" value="1"/>
</dbReference>
<dbReference type="SUPFAM" id="SSF55811">
    <property type="entry name" value="Nudix"/>
    <property type="match status" value="1"/>
</dbReference>
<reference evidence="16 17" key="2">
    <citation type="submission" date="2019-05" db="EMBL/GenBank/DDBJ databases">
        <title>Genome evolution of the obligate endosymbiont Buchnera aphidicola.</title>
        <authorList>
            <person name="Moran N.A."/>
        </authorList>
    </citation>
    <scope>NUCLEOTIDE SEQUENCE [LARGE SCALE GENOMIC DNA]</scope>
    <source>
        <strain evidence="16 17">Aar</strain>
    </source>
</reference>
<dbReference type="InterPro" id="IPR044298">
    <property type="entry name" value="MIG/MutY"/>
</dbReference>
<accession>A0A4D6XKG0</accession>
<dbReference type="GO" id="GO:0034039">
    <property type="term" value="F:8-oxo-7,8-dihydroguanine DNA N-glycosylase activity"/>
    <property type="evidence" value="ECO:0007669"/>
    <property type="project" value="TreeGrafter"/>
</dbReference>
<dbReference type="InterPro" id="IPR015797">
    <property type="entry name" value="NUDIX_hydrolase-like_dom_sf"/>
</dbReference>
<evidence type="ECO:0000256" key="5">
    <source>
        <dbReference type="ARBA" id="ARBA00012045"/>
    </source>
</evidence>
<comment type="cofactor">
    <cofactor evidence="2">
        <name>[4Fe-4S] cluster</name>
        <dbReference type="ChEBI" id="CHEBI:49883"/>
    </cofactor>
</comment>
<dbReference type="Pfam" id="PF14815">
    <property type="entry name" value="NUDIX_4"/>
    <property type="match status" value="1"/>
</dbReference>
<dbReference type="PANTHER" id="PTHR42944:SF1">
    <property type="entry name" value="ADENINE DNA GLYCOSYLASE"/>
    <property type="match status" value="1"/>
</dbReference>
<dbReference type="SUPFAM" id="SSF48150">
    <property type="entry name" value="DNA-glycosylase"/>
    <property type="match status" value="1"/>
</dbReference>
<feature type="domain" description="HhH-GPD" evidence="15">
    <location>
        <begin position="39"/>
        <end position="190"/>
    </location>
</feature>
<dbReference type="NCBIfam" id="TIGR01084">
    <property type="entry name" value="mutY"/>
    <property type="match status" value="1"/>
</dbReference>